<gene>
    <name evidence="2" type="ORF">P5G61_05350</name>
</gene>
<feature type="transmembrane region" description="Helical" evidence="1">
    <location>
        <begin position="35"/>
        <end position="58"/>
    </location>
</feature>
<evidence type="ECO:0000256" key="1">
    <source>
        <dbReference type="SAM" id="Phobius"/>
    </source>
</evidence>
<keyword evidence="1" id="KW-1133">Transmembrane helix</keyword>
<reference evidence="2" key="1">
    <citation type="submission" date="2023-03" db="EMBL/GenBank/DDBJ databases">
        <title>MT1 and MT2 Draft Genomes of Novel Species.</title>
        <authorList>
            <person name="Venkateswaran K."/>
        </authorList>
    </citation>
    <scope>NUCLEOTIDE SEQUENCE</scope>
    <source>
        <strain evidence="2">F6_3S_P_1C</strain>
    </source>
</reference>
<proteinExistence type="predicted"/>
<dbReference type="EMBL" id="JAROCD010000002">
    <property type="protein sequence ID" value="MDN4600642.1"/>
    <property type="molecule type" value="Genomic_DNA"/>
</dbReference>
<keyword evidence="1" id="KW-0812">Transmembrane</keyword>
<organism evidence="2 3">
    <name type="scientific">Paenibacillus vandeheii</name>
    <dbReference type="NCBI Taxonomy" id="3035917"/>
    <lineage>
        <taxon>Bacteria</taxon>
        <taxon>Bacillati</taxon>
        <taxon>Bacillota</taxon>
        <taxon>Bacilli</taxon>
        <taxon>Bacillales</taxon>
        <taxon>Paenibacillaceae</taxon>
        <taxon>Paenibacillus</taxon>
    </lineage>
</organism>
<name>A0ABT8J6C6_9BACL</name>
<comment type="caution">
    <text evidence="2">The sequence shown here is derived from an EMBL/GenBank/DDBJ whole genome shotgun (WGS) entry which is preliminary data.</text>
</comment>
<keyword evidence="1" id="KW-0472">Membrane</keyword>
<evidence type="ECO:0000313" key="3">
    <source>
        <dbReference type="Proteomes" id="UP001174205"/>
    </source>
</evidence>
<dbReference type="Proteomes" id="UP001174205">
    <property type="component" value="Unassembled WGS sequence"/>
</dbReference>
<accession>A0ABT8J6C6</accession>
<protein>
    <submittedName>
        <fullName evidence="2">Uncharacterized protein</fullName>
    </submittedName>
</protein>
<sequence length="115" mass="13159">MSRYRGYKLTFHLPASLIVMQNALVRKKAASALHIAAYLLINFFPTDLSIVIYIKIAVADLEILRIRLTFNQIQHPISALVRPDIPGVPHRWSFIHTNDVQPFIPLNVMPLINVF</sequence>
<dbReference type="RefSeq" id="WP_301245139.1">
    <property type="nucleotide sequence ID" value="NZ_JAROCD010000002.1"/>
</dbReference>
<evidence type="ECO:0000313" key="2">
    <source>
        <dbReference type="EMBL" id="MDN4600642.1"/>
    </source>
</evidence>
<keyword evidence="3" id="KW-1185">Reference proteome</keyword>